<dbReference type="Proteomes" id="UP000018895">
    <property type="component" value="Unassembled WGS sequence"/>
</dbReference>
<dbReference type="AlphaFoldDB" id="W4QA56"/>
<sequence>MMSIVEKLKFDRFQEVIVLNEPDDYKLLEGQSKHLKEKHEAVFAYVFSLDEMIDVTNKVVNNNYIKEGGSLFFAYPKKGNKRYDMYIHRDSIFPAMKVQEDGYISGTDLKFSRMVRMDDVFTVIEIRRIQVKKTSRKSSAASQKVADYEGLVGEVEKLLSSHPRELAFYQGLTPGYRRDWARYIFSAKQEKTREKRKEQMVECLANGFRSIDLYKQAKKS</sequence>
<proteinExistence type="predicted"/>
<keyword evidence="2" id="KW-1185">Reference proteome</keyword>
<name>W4QA56_9BACI</name>
<evidence type="ECO:0000313" key="1">
    <source>
        <dbReference type="EMBL" id="GAE28862.1"/>
    </source>
</evidence>
<protein>
    <submittedName>
        <fullName evidence="1">Conserved domain protein</fullName>
    </submittedName>
</protein>
<evidence type="ECO:0000313" key="2">
    <source>
        <dbReference type="Proteomes" id="UP000018895"/>
    </source>
</evidence>
<comment type="caution">
    <text evidence="1">The sequence shown here is derived from an EMBL/GenBank/DDBJ whole genome shotgun (WGS) entry which is preliminary data.</text>
</comment>
<organism evidence="1 2">
    <name type="scientific">Halalkalibacter hemicellulosilyticusJCM 9152</name>
    <dbReference type="NCBI Taxonomy" id="1236971"/>
    <lineage>
        <taxon>Bacteria</taxon>
        <taxon>Bacillati</taxon>
        <taxon>Bacillota</taxon>
        <taxon>Bacilli</taxon>
        <taxon>Bacillales</taxon>
        <taxon>Bacillaceae</taxon>
        <taxon>Halalkalibacter</taxon>
    </lineage>
</organism>
<gene>
    <name evidence="1" type="ORF">JCM9152_199</name>
</gene>
<reference evidence="1" key="1">
    <citation type="journal article" date="2014" name="Genome Announc.">
        <title>Draft Genome Sequences of Three Alkaliphilic Bacillus Strains, Bacillus wakoensis JCM 9140T, Bacillus akibai JCM 9157T, and Bacillus hemicellulosilyticus JCM 9152T.</title>
        <authorList>
            <person name="Yuki M."/>
            <person name="Oshima K."/>
            <person name="Suda W."/>
            <person name="Oshida Y."/>
            <person name="Kitamura K."/>
            <person name="Iida T."/>
            <person name="Hattori M."/>
            <person name="Ohkuma M."/>
        </authorList>
    </citation>
    <scope>NUCLEOTIDE SEQUENCE [LARGE SCALE GENOMIC DNA]</scope>
    <source>
        <strain evidence="1">JCM 9152</strain>
    </source>
</reference>
<dbReference type="STRING" id="1236971.JCM9152_199"/>
<accession>W4QA56</accession>
<dbReference type="EMBL" id="BAUU01000001">
    <property type="protein sequence ID" value="GAE28862.1"/>
    <property type="molecule type" value="Genomic_DNA"/>
</dbReference>
<dbReference type="Pfam" id="PF13376">
    <property type="entry name" value="OmdA"/>
    <property type="match status" value="1"/>
</dbReference>